<evidence type="ECO:0000259" key="8">
    <source>
        <dbReference type="Pfam" id="PF20467"/>
    </source>
</evidence>
<dbReference type="Pfam" id="PF20464">
    <property type="entry name" value="MmeI_N"/>
    <property type="match status" value="1"/>
</dbReference>
<comment type="caution">
    <text evidence="10">The sequence shown here is derived from an EMBL/GenBank/DDBJ whole genome shotgun (WGS) entry which is preliminary data.</text>
</comment>
<dbReference type="InterPro" id="IPR046818">
    <property type="entry name" value="MmeI_C"/>
</dbReference>
<proteinExistence type="predicted"/>
<feature type="domain" description="MmeI-like C-terminal" evidence="8">
    <location>
        <begin position="843"/>
        <end position="923"/>
    </location>
</feature>
<keyword evidence="3" id="KW-0808">Transferase</keyword>
<organism evidence="10 11">
    <name type="scientific">Compostibacillus humi</name>
    <dbReference type="NCBI Taxonomy" id="1245525"/>
    <lineage>
        <taxon>Bacteria</taxon>
        <taxon>Bacillati</taxon>
        <taxon>Bacillota</taxon>
        <taxon>Bacilli</taxon>
        <taxon>Bacillales</taxon>
        <taxon>Bacillaceae</taxon>
        <taxon>Compostibacillus</taxon>
    </lineage>
</organism>
<evidence type="ECO:0000259" key="9">
    <source>
        <dbReference type="Pfam" id="PF20473"/>
    </source>
</evidence>
<comment type="catalytic activity">
    <reaction evidence="4">
        <text>a 2'-deoxyadenosine in DNA + S-adenosyl-L-methionine = an N(6)-methyl-2'-deoxyadenosine in DNA + S-adenosyl-L-homocysteine + H(+)</text>
        <dbReference type="Rhea" id="RHEA:15197"/>
        <dbReference type="Rhea" id="RHEA-COMP:12418"/>
        <dbReference type="Rhea" id="RHEA-COMP:12419"/>
        <dbReference type="ChEBI" id="CHEBI:15378"/>
        <dbReference type="ChEBI" id="CHEBI:57856"/>
        <dbReference type="ChEBI" id="CHEBI:59789"/>
        <dbReference type="ChEBI" id="CHEBI:90615"/>
        <dbReference type="ChEBI" id="CHEBI:90616"/>
        <dbReference type="EC" id="2.1.1.72"/>
    </reaction>
</comment>
<dbReference type="GO" id="GO:0003676">
    <property type="term" value="F:nucleic acid binding"/>
    <property type="evidence" value="ECO:0007669"/>
    <property type="project" value="InterPro"/>
</dbReference>
<dbReference type="EMBL" id="BMEV01000009">
    <property type="protein sequence ID" value="GGH71540.1"/>
    <property type="molecule type" value="Genomic_DNA"/>
</dbReference>
<reference evidence="10" key="1">
    <citation type="journal article" date="2014" name="Int. J. Syst. Evol. Microbiol.">
        <title>Complete genome sequence of Corynebacterium casei LMG S-19264T (=DSM 44701T), isolated from a smear-ripened cheese.</title>
        <authorList>
            <consortium name="US DOE Joint Genome Institute (JGI-PGF)"/>
            <person name="Walter F."/>
            <person name="Albersmeier A."/>
            <person name="Kalinowski J."/>
            <person name="Ruckert C."/>
        </authorList>
    </citation>
    <scope>NUCLEOTIDE SEQUENCE</scope>
    <source>
        <strain evidence="10">CGMCC 1.12360</strain>
    </source>
</reference>
<dbReference type="InterPro" id="IPR046817">
    <property type="entry name" value="MmeI_N"/>
</dbReference>
<dbReference type="InterPro" id="IPR002052">
    <property type="entry name" value="DNA_methylase_N6_adenine_CS"/>
</dbReference>
<dbReference type="Pfam" id="PF20466">
    <property type="entry name" value="MmeI_TRD"/>
    <property type="match status" value="1"/>
</dbReference>
<dbReference type="Proteomes" id="UP000602050">
    <property type="component" value="Unassembled WGS sequence"/>
</dbReference>
<reference evidence="10" key="2">
    <citation type="submission" date="2020-09" db="EMBL/GenBank/DDBJ databases">
        <authorList>
            <person name="Sun Q."/>
            <person name="Zhou Y."/>
        </authorList>
    </citation>
    <scope>NUCLEOTIDE SEQUENCE</scope>
    <source>
        <strain evidence="10">CGMCC 1.12360</strain>
    </source>
</reference>
<feature type="domain" description="MmeI-like N-terminal" evidence="5">
    <location>
        <begin position="9"/>
        <end position="188"/>
    </location>
</feature>
<dbReference type="InterPro" id="IPR050953">
    <property type="entry name" value="N4_N6_ade-DNA_methylase"/>
</dbReference>
<protein>
    <recommendedName>
        <fullName evidence="1">site-specific DNA-methyltransferase (adenine-specific)</fullName>
        <ecNumber evidence="1">2.1.1.72</ecNumber>
    </recommendedName>
</protein>
<evidence type="ECO:0000256" key="1">
    <source>
        <dbReference type="ARBA" id="ARBA00011900"/>
    </source>
</evidence>
<dbReference type="RefSeq" id="WP_188391044.1">
    <property type="nucleotide sequence ID" value="NZ_BMEV01000009.1"/>
</dbReference>
<dbReference type="GO" id="GO:0032259">
    <property type="term" value="P:methylation"/>
    <property type="evidence" value="ECO:0007669"/>
    <property type="project" value="UniProtKB-KW"/>
</dbReference>
<feature type="domain" description="MmeI-like DNA-methyltransferase" evidence="9">
    <location>
        <begin position="366"/>
        <end position="619"/>
    </location>
</feature>
<evidence type="ECO:0000259" key="6">
    <source>
        <dbReference type="Pfam" id="PF20465"/>
    </source>
</evidence>
<evidence type="ECO:0000256" key="3">
    <source>
        <dbReference type="ARBA" id="ARBA00022679"/>
    </source>
</evidence>
<evidence type="ECO:0000313" key="10">
    <source>
        <dbReference type="EMBL" id="GGH71540.1"/>
    </source>
</evidence>
<sequence>MNIRERKKAAEEFYNRWANRGNERQDSQSFWLDLLQNVYGIENPVEYISFEDSIQNMMDKTSFIDGYIEKTKVLIEQKGRDRDLNKGIRQSDGSYLTPFQQALRYSASLPYSKRPRWIITCNFKEFYIYDMEKPNSEPAVVKLENLKNEYYRLEMLVEKTNIQIEKETKVSIKAGELIGKIYDELLKQYKEPENPDTLKSINQLCVRLVFCFYAEDAGLFGKKGILYDYLSEFSARHFRNAIIDLFEVLNTKEDERDPYLDETLARFPYVNGDLFKDTDIEIPQFNERLRELILDNASSGFDWSEISPTIFGAVFESTLNPELRRDGGMHYTSIENIHKVIDPLFLDDLKNELNEIKQYKQPATIRRRAKEFQKKLGSLKFLDPAAGSGNFLTETYLALRKLENEAIKLYMEDNVRLDVENLIQVKLNQFYGIEINDFAVSVAKTALWIAESQMFEETQSIIYANMEFLPLESYTNIVQGNSLEMNWNNVIDKRELDYIIGNPPFVGARLMSEKQTNELKDVFGKLNGVGNLDYVVGWYGKAAQFINQSNIKCAFVSTNSITQGQQVPILWKYLMEEYNIVINFAYRTFNWNSEAIDKAAVHCVIIGFSQVENRDKKIYVSKEQVELANNINGYLLDAPNVFIENRRSAISKVPEMVFGSMPNDGGNLILTPEEKDELIKNYPQSKQVIKRFVGSREYINGIERYCLWIEPKDLNLISNINPIMERIKKVKEHRLNSKRKNTQELAKKPYAFGEIRQPNTHYLIVPRVSSENRRYIPIGYLDKNVIASDAVLIIPNASKYHFAILSSNVHMSWMRTVAGRLKSDYRYSASIVYNNFPWIQLTEEQKEKLTKTADNILKARELYPEMSLADLYNELIMPPELRKAHQDNDRLVMRIYGMDVRITKESDAVEKLFKMYNEMTKNIS</sequence>
<dbReference type="Gene3D" id="3.40.50.150">
    <property type="entry name" value="Vaccinia Virus protein VP39"/>
    <property type="match status" value="1"/>
</dbReference>
<evidence type="ECO:0000259" key="7">
    <source>
        <dbReference type="Pfam" id="PF20466"/>
    </source>
</evidence>
<feature type="domain" description="MmeI-like helicase spacer" evidence="6">
    <location>
        <begin position="200"/>
        <end position="275"/>
    </location>
</feature>
<dbReference type="PANTHER" id="PTHR33841:SF1">
    <property type="entry name" value="DNA METHYLTRANSFERASE A"/>
    <property type="match status" value="1"/>
</dbReference>
<dbReference type="InterPro" id="IPR046820">
    <property type="entry name" value="MmeI_TRD"/>
</dbReference>
<dbReference type="GO" id="GO:0009007">
    <property type="term" value="F:site-specific DNA-methyltransferase (adenine-specific) activity"/>
    <property type="evidence" value="ECO:0007669"/>
    <property type="project" value="UniProtKB-EC"/>
</dbReference>
<dbReference type="Pfam" id="PF20467">
    <property type="entry name" value="MmeI_C"/>
    <property type="match status" value="1"/>
</dbReference>
<feature type="domain" description="MmeI-like target recognition" evidence="7">
    <location>
        <begin position="637"/>
        <end position="840"/>
    </location>
</feature>
<dbReference type="InterPro" id="IPR046819">
    <property type="entry name" value="MmeI_hel"/>
</dbReference>
<accession>A0A8J3EKA6</accession>
<evidence type="ECO:0000313" key="11">
    <source>
        <dbReference type="Proteomes" id="UP000602050"/>
    </source>
</evidence>
<dbReference type="AlphaFoldDB" id="A0A8J3EKA6"/>
<dbReference type="Pfam" id="PF20465">
    <property type="entry name" value="MmeI_hel"/>
    <property type="match status" value="1"/>
</dbReference>
<dbReference type="Pfam" id="PF20473">
    <property type="entry name" value="MmeI_Mtase"/>
    <property type="match status" value="1"/>
</dbReference>
<dbReference type="EC" id="2.1.1.72" evidence="1"/>
<gene>
    <name evidence="10" type="ORF">GCM10010978_07610</name>
</gene>
<keyword evidence="2 10" id="KW-0489">Methyltransferase</keyword>
<evidence type="ECO:0000256" key="2">
    <source>
        <dbReference type="ARBA" id="ARBA00022603"/>
    </source>
</evidence>
<dbReference type="InterPro" id="IPR046816">
    <property type="entry name" value="MmeI_Mtase"/>
</dbReference>
<dbReference type="InterPro" id="IPR029063">
    <property type="entry name" value="SAM-dependent_MTases_sf"/>
</dbReference>
<dbReference type="PROSITE" id="PS00092">
    <property type="entry name" value="N6_MTASE"/>
    <property type="match status" value="1"/>
</dbReference>
<dbReference type="PRINTS" id="PR00507">
    <property type="entry name" value="N12N6MTFRASE"/>
</dbReference>
<dbReference type="PANTHER" id="PTHR33841">
    <property type="entry name" value="DNA METHYLTRANSFERASE YEEA-RELATED"/>
    <property type="match status" value="1"/>
</dbReference>
<name>A0A8J3EKA6_9BACI</name>
<evidence type="ECO:0000259" key="5">
    <source>
        <dbReference type="Pfam" id="PF20464"/>
    </source>
</evidence>
<dbReference type="SUPFAM" id="SSF53335">
    <property type="entry name" value="S-adenosyl-L-methionine-dependent methyltransferases"/>
    <property type="match status" value="1"/>
</dbReference>
<keyword evidence="11" id="KW-1185">Reference proteome</keyword>
<evidence type="ECO:0000256" key="4">
    <source>
        <dbReference type="ARBA" id="ARBA00047942"/>
    </source>
</evidence>